<feature type="region of interest" description="Disordered" evidence="1">
    <location>
        <begin position="87"/>
        <end position="133"/>
    </location>
</feature>
<name>A0AB38ZKE5_9MONO</name>
<evidence type="ECO:0000256" key="2">
    <source>
        <dbReference type="SAM" id="Phobius"/>
    </source>
</evidence>
<keyword evidence="2" id="KW-0472">Membrane</keyword>
<sequence length="133" mass="15475">MSNDVYEVPSYDTRSFRTLGSRRIRYIRKDYKCTAIIVLLLILAVTITLSYSLIWFISSNNKAGYNPEIDQRNLNFKNRIQPTSRIRLPKPSQYPFRPGIPGRSNCPGRTIQSHPEPIAKRKHRTPISFSKYT</sequence>
<reference evidence="3" key="1">
    <citation type="journal article" date="2024" name="NPJ Biofilms Microbiomes">
        <title>Decoding the RNA viromes in shrew lungs along the eastern coast of China.</title>
        <authorList>
            <person name="Zhang J.T."/>
            <person name="Hu Z.Y."/>
            <person name="Tang F."/>
            <person name="Liu Y.T."/>
            <person name="Tan W.L."/>
            <person name="Ma X.F."/>
            <person name="Zhang Y.F."/>
            <person name="Si G.Q."/>
            <person name="Zhang L."/>
            <person name="Zhang M.Q."/>
            <person name="Peng C."/>
            <person name="Fu B.K."/>
            <person name="Fang L.Q."/>
            <person name="Zhang X.A."/>
            <person name="Liu W."/>
        </authorList>
    </citation>
    <scope>NUCLEOTIDE SEQUENCE</scope>
    <source>
        <strain evidence="3">Para_2</strain>
    </source>
</reference>
<organism evidence="3">
    <name type="scientific">Jingmen Crocidura shantungensis henipavirus 2</name>
    <dbReference type="NCBI Taxonomy" id="2928972"/>
    <lineage>
        <taxon>Viruses</taxon>
        <taxon>Riboviria</taxon>
        <taxon>Orthornavirae</taxon>
        <taxon>Negarnaviricota</taxon>
        <taxon>Haploviricotina</taxon>
        <taxon>Monjiviricetes</taxon>
        <taxon>Mononegavirales</taxon>
        <taxon>Paramyxoviridae</taxon>
        <taxon>Orthoparamyxovirinae</taxon>
        <taxon>Henipavirus</taxon>
    </lineage>
</organism>
<accession>A0AB38ZKE5</accession>
<evidence type="ECO:0008006" key="4">
    <source>
        <dbReference type="Google" id="ProtNLM"/>
    </source>
</evidence>
<protein>
    <recommendedName>
        <fullName evidence="4">Movement protein</fullName>
    </recommendedName>
</protein>
<evidence type="ECO:0000313" key="3">
    <source>
        <dbReference type="EMBL" id="WZI33500.1"/>
    </source>
</evidence>
<feature type="transmembrane region" description="Helical" evidence="2">
    <location>
        <begin position="33"/>
        <end position="57"/>
    </location>
</feature>
<proteinExistence type="predicted"/>
<evidence type="ECO:0000256" key="1">
    <source>
        <dbReference type="SAM" id="MobiDB-lite"/>
    </source>
</evidence>
<dbReference type="EMBL" id="PP272750">
    <property type="protein sequence ID" value="WZI33500.1"/>
    <property type="molecule type" value="Viral_cRNA"/>
</dbReference>
<keyword evidence="2" id="KW-1133">Transmembrane helix</keyword>
<keyword evidence="2" id="KW-0812">Transmembrane</keyword>
<reference evidence="3" key="2">
    <citation type="submission" date="2024-01" db="EMBL/GenBank/DDBJ databases">
        <authorList>
            <person name="Zhang X.-A."/>
            <person name="Zhang J.-T."/>
            <person name="Hu Z.-Y."/>
            <person name="Liu W."/>
        </authorList>
    </citation>
    <scope>NUCLEOTIDE SEQUENCE</scope>
    <source>
        <strain evidence="3">Para_2</strain>
    </source>
</reference>